<accession>A0A0C3SFE9</accession>
<evidence type="ECO:0000313" key="2">
    <source>
        <dbReference type="Proteomes" id="UP000053257"/>
    </source>
</evidence>
<sequence>MLSTVSRRRHSRWAWLCPGESPSAGALVPSFTASKRPSACLCLPTLYYVQQKKRNCESLVVDGLVVFQAWHSLRGWRPPAYPWRSRCGPEVRASSQRAAQ</sequence>
<dbReference type="Proteomes" id="UP000053257">
    <property type="component" value="Unassembled WGS sequence"/>
</dbReference>
<dbReference type="HOGENOM" id="CLU_2307069_0_0_1"/>
<evidence type="ECO:0000313" key="1">
    <source>
        <dbReference type="EMBL" id="KIP11965.1"/>
    </source>
</evidence>
<keyword evidence="2" id="KW-1185">Reference proteome</keyword>
<name>A0A0C3SFE9_PHLG1</name>
<protein>
    <submittedName>
        <fullName evidence="1">Uncharacterized protein</fullName>
    </submittedName>
</protein>
<dbReference type="EMBL" id="KN840442">
    <property type="protein sequence ID" value="KIP11965.1"/>
    <property type="molecule type" value="Genomic_DNA"/>
</dbReference>
<dbReference type="AlphaFoldDB" id="A0A0C3SFE9"/>
<gene>
    <name evidence="1" type="ORF">PHLGIDRAFT_396661</name>
</gene>
<reference evidence="1 2" key="1">
    <citation type="journal article" date="2014" name="PLoS Genet.">
        <title>Analysis of the Phlebiopsis gigantea genome, transcriptome and secretome provides insight into its pioneer colonization strategies of wood.</title>
        <authorList>
            <person name="Hori C."/>
            <person name="Ishida T."/>
            <person name="Igarashi K."/>
            <person name="Samejima M."/>
            <person name="Suzuki H."/>
            <person name="Master E."/>
            <person name="Ferreira P."/>
            <person name="Ruiz-Duenas F.J."/>
            <person name="Held B."/>
            <person name="Canessa P."/>
            <person name="Larrondo L.F."/>
            <person name="Schmoll M."/>
            <person name="Druzhinina I.S."/>
            <person name="Kubicek C.P."/>
            <person name="Gaskell J.A."/>
            <person name="Kersten P."/>
            <person name="St John F."/>
            <person name="Glasner J."/>
            <person name="Sabat G."/>
            <person name="Splinter BonDurant S."/>
            <person name="Syed K."/>
            <person name="Yadav J."/>
            <person name="Mgbeahuruike A.C."/>
            <person name="Kovalchuk A."/>
            <person name="Asiegbu F.O."/>
            <person name="Lackner G."/>
            <person name="Hoffmeister D."/>
            <person name="Rencoret J."/>
            <person name="Gutierrez A."/>
            <person name="Sun H."/>
            <person name="Lindquist E."/>
            <person name="Barry K."/>
            <person name="Riley R."/>
            <person name="Grigoriev I.V."/>
            <person name="Henrissat B."/>
            <person name="Kues U."/>
            <person name="Berka R.M."/>
            <person name="Martinez A.T."/>
            <person name="Covert S.F."/>
            <person name="Blanchette R.A."/>
            <person name="Cullen D."/>
        </authorList>
    </citation>
    <scope>NUCLEOTIDE SEQUENCE [LARGE SCALE GENOMIC DNA]</scope>
    <source>
        <strain evidence="1 2">11061_1 CR5-6</strain>
    </source>
</reference>
<proteinExistence type="predicted"/>
<organism evidence="1 2">
    <name type="scientific">Phlebiopsis gigantea (strain 11061_1 CR5-6)</name>
    <name type="common">White-rot fungus</name>
    <name type="synonym">Peniophora gigantea</name>
    <dbReference type="NCBI Taxonomy" id="745531"/>
    <lineage>
        <taxon>Eukaryota</taxon>
        <taxon>Fungi</taxon>
        <taxon>Dikarya</taxon>
        <taxon>Basidiomycota</taxon>
        <taxon>Agaricomycotina</taxon>
        <taxon>Agaricomycetes</taxon>
        <taxon>Polyporales</taxon>
        <taxon>Phanerochaetaceae</taxon>
        <taxon>Phlebiopsis</taxon>
    </lineage>
</organism>